<reference evidence="3" key="1">
    <citation type="submission" date="2017-02" db="EMBL/GenBank/DDBJ databases">
        <title>Comparative genomics and description of representatives of a novel lineage of planctomycetes thriving in anoxic sediments.</title>
        <authorList>
            <person name="Spring S."/>
            <person name="Bunk B."/>
            <person name="Sproer C."/>
            <person name="Klenk H.-P."/>
        </authorList>
    </citation>
    <scope>NUCLEOTIDE SEQUENCE [LARGE SCALE GENOMIC DNA]</scope>
    <source>
        <strain evidence="3">L21-RPul-D3</strain>
    </source>
</reference>
<dbReference type="OrthoDB" id="9807879at2"/>
<gene>
    <name evidence="2" type="ORF">L21SP3_00870</name>
</gene>
<sequence length="313" mass="34619">MKPASLIYCKDYQPDKLRETIARHFELAGGLDKLISRSDRVILKPNLIAPHPPERPSQTHPAFIVETAKLLKDFGARVCVADSPAWSNAEHCLEVLGAAGQLREIGVEIKTFGSSVKTRLPYAEIDVNISKDALEADAIINLPKLKAHQQLGATIAFKNMFGTVCGKRKAYWHFKRGKTCEDFAALILGIYEKTAPVFNLIDGIVCMEGRGPLNGNARNLGITLSGSSALSCELACARLLDYRIEELPLVKYYLEQNPDFKGKQSYIIGDNPELVAGCGFQKAQTIPISFSFARIVRSVFKQLLVMIKIKAKR</sequence>
<dbReference type="KEGG" id="pbu:L21SP3_00870"/>
<accession>A0A1Q2HNP9</accession>
<dbReference type="RefSeq" id="WP_077539528.1">
    <property type="nucleotide sequence ID" value="NZ_CP019633.1"/>
</dbReference>
<dbReference type="InterPro" id="IPR007160">
    <property type="entry name" value="DUF362"/>
</dbReference>
<dbReference type="STRING" id="1940790.L21SP3_00870"/>
<name>A0A1Q2HNP9_9BACT</name>
<feature type="domain" description="DUF362" evidence="1">
    <location>
        <begin position="41"/>
        <end position="238"/>
    </location>
</feature>
<protein>
    <recommendedName>
        <fullName evidence="1">DUF362 domain-containing protein</fullName>
    </recommendedName>
</protein>
<dbReference type="Proteomes" id="UP000188273">
    <property type="component" value="Chromosome"/>
</dbReference>
<evidence type="ECO:0000313" key="3">
    <source>
        <dbReference type="Proteomes" id="UP000188273"/>
    </source>
</evidence>
<keyword evidence="3" id="KW-1185">Reference proteome</keyword>
<evidence type="ECO:0000313" key="2">
    <source>
        <dbReference type="EMBL" id="AQQ09072.1"/>
    </source>
</evidence>
<organism evidence="2 3">
    <name type="scientific">Sedimentisphaera cyanobacteriorum</name>
    <dbReference type="NCBI Taxonomy" id="1940790"/>
    <lineage>
        <taxon>Bacteria</taxon>
        <taxon>Pseudomonadati</taxon>
        <taxon>Planctomycetota</taxon>
        <taxon>Phycisphaerae</taxon>
        <taxon>Sedimentisphaerales</taxon>
        <taxon>Sedimentisphaeraceae</taxon>
        <taxon>Sedimentisphaera</taxon>
    </lineage>
</organism>
<evidence type="ECO:0000259" key="1">
    <source>
        <dbReference type="Pfam" id="PF04015"/>
    </source>
</evidence>
<proteinExistence type="predicted"/>
<dbReference type="AlphaFoldDB" id="A0A1Q2HNP9"/>
<dbReference type="Pfam" id="PF04015">
    <property type="entry name" value="DUF362"/>
    <property type="match status" value="1"/>
</dbReference>
<dbReference type="EMBL" id="CP019633">
    <property type="protein sequence ID" value="AQQ09072.1"/>
    <property type="molecule type" value="Genomic_DNA"/>
</dbReference>